<evidence type="ECO:0000256" key="1">
    <source>
        <dbReference type="SAM" id="SignalP"/>
    </source>
</evidence>
<dbReference type="EMBL" id="GDHF01025452">
    <property type="protein sequence ID" value="JAI26862.1"/>
    <property type="molecule type" value="Transcribed_RNA"/>
</dbReference>
<feature type="signal peptide" evidence="1">
    <location>
        <begin position="1"/>
        <end position="19"/>
    </location>
</feature>
<keyword evidence="1" id="KW-0732">Signal</keyword>
<organism evidence="2">
    <name type="scientific">Bactrocera latifrons</name>
    <name type="common">Malaysian fruit fly</name>
    <name type="synonym">Chaetodacus latifrons</name>
    <dbReference type="NCBI Taxonomy" id="174628"/>
    <lineage>
        <taxon>Eukaryota</taxon>
        <taxon>Metazoa</taxon>
        <taxon>Ecdysozoa</taxon>
        <taxon>Arthropoda</taxon>
        <taxon>Hexapoda</taxon>
        <taxon>Insecta</taxon>
        <taxon>Pterygota</taxon>
        <taxon>Neoptera</taxon>
        <taxon>Endopterygota</taxon>
        <taxon>Diptera</taxon>
        <taxon>Brachycera</taxon>
        <taxon>Muscomorpha</taxon>
        <taxon>Tephritoidea</taxon>
        <taxon>Tephritidae</taxon>
        <taxon>Bactrocera</taxon>
        <taxon>Bactrocera</taxon>
    </lineage>
</organism>
<evidence type="ECO:0008006" key="3">
    <source>
        <dbReference type="Google" id="ProtNLM"/>
    </source>
</evidence>
<protein>
    <recommendedName>
        <fullName evidence="3">Secreted protein</fullName>
    </recommendedName>
</protein>
<accession>A0A0K8UJI7</accession>
<gene>
    <name evidence="2" type="ORF">c0_g1_i1</name>
</gene>
<name>A0A0K8UJI7_BACLA</name>
<sequence length="145" mass="16128">MRAQLLAILFVLALGLVQGYEPDTTTVRSDVQQPKSTPSFIILLLRRIFFIHYQSVTYSNGSTERSTRVNIVNVLSPPSAVTVATTNTRRKDSSAGNGAATLDKPRVDSFAGLHPTYKWKFPKKYAGDLKKDMSAKGKRQLQKKL</sequence>
<dbReference type="AlphaFoldDB" id="A0A0K8UJI7"/>
<reference evidence="2" key="1">
    <citation type="submission" date="2015-06" db="EMBL/GenBank/DDBJ databases">
        <authorList>
            <person name="Hoefler B.C."/>
            <person name="Straight P.D."/>
        </authorList>
    </citation>
    <scope>NUCLEOTIDE SEQUENCE</scope>
</reference>
<dbReference type="OrthoDB" id="8049737at2759"/>
<evidence type="ECO:0000313" key="2">
    <source>
        <dbReference type="EMBL" id="JAI26862.1"/>
    </source>
</evidence>
<proteinExistence type="predicted"/>
<feature type="chain" id="PRO_5005521115" description="Secreted protein" evidence="1">
    <location>
        <begin position="20"/>
        <end position="145"/>
    </location>
</feature>